<proteinExistence type="predicted"/>
<evidence type="ECO:0000313" key="2">
    <source>
        <dbReference type="Proteomes" id="UP001595805"/>
    </source>
</evidence>
<name>A0ABV8ATM7_9BACT</name>
<evidence type="ECO:0000313" key="1">
    <source>
        <dbReference type="EMBL" id="MFC3880987.1"/>
    </source>
</evidence>
<sequence length="168" mass="18445">MKKLIYLIPLVLLIVSCNKDSEQRGYKNSVRFELFQSSDFEYTGFLEVFELNDGKVRMDIQLTGANSPSLDFPAHLHFGAYDAPVAEIAAMLNPINGSDLKSSTILPTLADGEVLSFEDFQSFDGHIKIHLAAEGPDYEVILVSGNIGSNYTAGLGFDMDKITTCSPK</sequence>
<keyword evidence="2" id="KW-1185">Reference proteome</keyword>
<dbReference type="PROSITE" id="PS51257">
    <property type="entry name" value="PROKAR_LIPOPROTEIN"/>
    <property type="match status" value="1"/>
</dbReference>
<organism evidence="1 2">
    <name type="scientific">Algoriphagus namhaensis</name>
    <dbReference type="NCBI Taxonomy" id="915353"/>
    <lineage>
        <taxon>Bacteria</taxon>
        <taxon>Pseudomonadati</taxon>
        <taxon>Bacteroidota</taxon>
        <taxon>Cytophagia</taxon>
        <taxon>Cytophagales</taxon>
        <taxon>Cyclobacteriaceae</taxon>
        <taxon>Algoriphagus</taxon>
    </lineage>
</organism>
<gene>
    <name evidence="1" type="ORF">ACFOSV_12395</name>
</gene>
<protein>
    <recommendedName>
        <fullName evidence="3">CHRD domain-containing protein</fullName>
    </recommendedName>
</protein>
<dbReference type="Proteomes" id="UP001595805">
    <property type="component" value="Unassembled WGS sequence"/>
</dbReference>
<comment type="caution">
    <text evidence="1">The sequence shown here is derived from an EMBL/GenBank/DDBJ whole genome shotgun (WGS) entry which is preliminary data.</text>
</comment>
<accession>A0ABV8ATM7</accession>
<dbReference type="RefSeq" id="WP_377906331.1">
    <property type="nucleotide sequence ID" value="NZ_JBHRZS010000007.1"/>
</dbReference>
<evidence type="ECO:0008006" key="3">
    <source>
        <dbReference type="Google" id="ProtNLM"/>
    </source>
</evidence>
<dbReference type="EMBL" id="JBHRZS010000007">
    <property type="protein sequence ID" value="MFC3880987.1"/>
    <property type="molecule type" value="Genomic_DNA"/>
</dbReference>
<reference evidence="2" key="1">
    <citation type="journal article" date="2019" name="Int. J. Syst. Evol. Microbiol.">
        <title>The Global Catalogue of Microorganisms (GCM) 10K type strain sequencing project: providing services to taxonomists for standard genome sequencing and annotation.</title>
        <authorList>
            <consortium name="The Broad Institute Genomics Platform"/>
            <consortium name="The Broad Institute Genome Sequencing Center for Infectious Disease"/>
            <person name="Wu L."/>
            <person name="Ma J."/>
        </authorList>
    </citation>
    <scope>NUCLEOTIDE SEQUENCE [LARGE SCALE GENOMIC DNA]</scope>
    <source>
        <strain evidence="2">CCUG 60523</strain>
    </source>
</reference>